<name>A0AAV1W9V4_LUPLU</name>
<keyword evidence="3" id="KW-1185">Reference proteome</keyword>
<gene>
    <name evidence="2" type="ORF">LLUT_LOCUS7190</name>
</gene>
<comment type="caution">
    <text evidence="2">The sequence shown here is derived from an EMBL/GenBank/DDBJ whole genome shotgun (WGS) entry which is preliminary data.</text>
</comment>
<protein>
    <submittedName>
        <fullName evidence="2">Uncharacterized protein</fullName>
    </submittedName>
</protein>
<dbReference type="AlphaFoldDB" id="A0AAV1W9V4"/>
<reference evidence="2 3" key="1">
    <citation type="submission" date="2024-03" db="EMBL/GenBank/DDBJ databases">
        <authorList>
            <person name="Martinez-Hernandez J."/>
        </authorList>
    </citation>
    <scope>NUCLEOTIDE SEQUENCE [LARGE SCALE GENOMIC DNA]</scope>
</reference>
<evidence type="ECO:0000256" key="1">
    <source>
        <dbReference type="SAM" id="MobiDB-lite"/>
    </source>
</evidence>
<dbReference type="EMBL" id="CAXHTB010000005">
    <property type="protein sequence ID" value="CAL0306130.1"/>
    <property type="molecule type" value="Genomic_DNA"/>
</dbReference>
<organism evidence="2 3">
    <name type="scientific">Lupinus luteus</name>
    <name type="common">European yellow lupine</name>
    <dbReference type="NCBI Taxonomy" id="3873"/>
    <lineage>
        <taxon>Eukaryota</taxon>
        <taxon>Viridiplantae</taxon>
        <taxon>Streptophyta</taxon>
        <taxon>Embryophyta</taxon>
        <taxon>Tracheophyta</taxon>
        <taxon>Spermatophyta</taxon>
        <taxon>Magnoliopsida</taxon>
        <taxon>eudicotyledons</taxon>
        <taxon>Gunneridae</taxon>
        <taxon>Pentapetalae</taxon>
        <taxon>rosids</taxon>
        <taxon>fabids</taxon>
        <taxon>Fabales</taxon>
        <taxon>Fabaceae</taxon>
        <taxon>Papilionoideae</taxon>
        <taxon>50 kb inversion clade</taxon>
        <taxon>genistoids sensu lato</taxon>
        <taxon>core genistoids</taxon>
        <taxon>Genisteae</taxon>
        <taxon>Lupinus</taxon>
    </lineage>
</organism>
<feature type="region of interest" description="Disordered" evidence="1">
    <location>
        <begin position="92"/>
        <end position="115"/>
    </location>
</feature>
<proteinExistence type="predicted"/>
<evidence type="ECO:0000313" key="2">
    <source>
        <dbReference type="EMBL" id="CAL0306130.1"/>
    </source>
</evidence>
<sequence>MDTVLIEEDATPLMGDMTGPLNGSYYCVPSCHQCGERCDQEVFAASKERFSASAPDPYHSNLPSWLQIAEFGTTKGLNLKTKGDDLLLDSTESLPPDIMHPVPASPGKVAILRNS</sequence>
<evidence type="ECO:0000313" key="3">
    <source>
        <dbReference type="Proteomes" id="UP001497480"/>
    </source>
</evidence>
<dbReference type="Proteomes" id="UP001497480">
    <property type="component" value="Unassembled WGS sequence"/>
</dbReference>
<accession>A0AAV1W9V4</accession>